<evidence type="ECO:0000313" key="3">
    <source>
        <dbReference type="Proteomes" id="UP001583193"/>
    </source>
</evidence>
<name>A0ABR3WM87_9EURO</name>
<dbReference type="EMBL" id="JAVDPF010000070">
    <property type="protein sequence ID" value="KAL1864771.1"/>
    <property type="molecule type" value="Genomic_DNA"/>
</dbReference>
<dbReference type="PROSITE" id="PS50181">
    <property type="entry name" value="FBOX"/>
    <property type="match status" value="1"/>
</dbReference>
<comment type="caution">
    <text evidence="2">The sequence shown here is derived from an EMBL/GenBank/DDBJ whole genome shotgun (WGS) entry which is preliminary data.</text>
</comment>
<evidence type="ECO:0000313" key="2">
    <source>
        <dbReference type="EMBL" id="KAL1864771.1"/>
    </source>
</evidence>
<gene>
    <name evidence="2" type="ORF">Plec18167_009659</name>
</gene>
<keyword evidence="3" id="KW-1185">Reference proteome</keyword>
<reference evidence="2 3" key="1">
    <citation type="journal article" date="2024" name="IMA Fungus">
        <title>IMA Genome - F19 : A genome assembly and annotation guide to empower mycologists, including annotated draft genome sequences of Ceratocystis pirilliformis, Diaporthe australafricana, Fusarium ophioides, Paecilomyces lecythidis, and Sporothrix stenoceras.</title>
        <authorList>
            <person name="Aylward J."/>
            <person name="Wilson A.M."/>
            <person name="Visagie C.M."/>
            <person name="Spraker J."/>
            <person name="Barnes I."/>
            <person name="Buitendag C."/>
            <person name="Ceriani C."/>
            <person name="Del Mar Angel L."/>
            <person name="du Plessis D."/>
            <person name="Fuchs T."/>
            <person name="Gasser K."/>
            <person name="Kramer D."/>
            <person name="Li W."/>
            <person name="Munsamy K."/>
            <person name="Piso A."/>
            <person name="Price J.L."/>
            <person name="Sonnekus B."/>
            <person name="Thomas C."/>
            <person name="van der Nest A."/>
            <person name="van Dijk A."/>
            <person name="van Heerden A."/>
            <person name="van Vuuren N."/>
            <person name="Yilmaz N."/>
            <person name="Duong T.A."/>
            <person name="van der Merwe N.A."/>
            <person name="Wingfield M.J."/>
            <person name="Wingfield B.D."/>
        </authorList>
    </citation>
    <scope>NUCLEOTIDE SEQUENCE [LARGE SCALE GENOMIC DNA]</scope>
    <source>
        <strain evidence="2 3">CMW 18167</strain>
    </source>
</reference>
<accession>A0ABR3WM87</accession>
<dbReference type="Proteomes" id="UP001583193">
    <property type="component" value="Unassembled WGS sequence"/>
</dbReference>
<sequence>MGYLENLPGELLELIVPYLGKQEWMNLRATSRRFEFLRGRIFRTVNFDGSATDVDKARAILEHPDAHSLVQNCVFNTVSESFAYCRVLDAMERESHVLTLLAQSRSQIEECRVIGNTLALRDILEMIRHAGLPSLKRISIFWAPSTGNDAQKSGGISTSDPQQCRTCLCCYFSLSCMVSHCNGLTYMNLEEVHVYCNWDVPVSRLRVRQGLYLNLIGNGFTPPQTLRRILLCYCRVNETWLKDTLLCLPNIESVAMFHVNLVTRPQPLTEAGSVIEPALEWQEFAEAFDSKFEGRESRSVRLYINQPQEDAIKVRIDDTHLGKVTLISDEQALVIRDRLEDMTGRIWETLESFQ</sequence>
<organism evidence="2 3">
    <name type="scientific">Paecilomyces lecythidis</name>
    <dbReference type="NCBI Taxonomy" id="3004212"/>
    <lineage>
        <taxon>Eukaryota</taxon>
        <taxon>Fungi</taxon>
        <taxon>Dikarya</taxon>
        <taxon>Ascomycota</taxon>
        <taxon>Pezizomycotina</taxon>
        <taxon>Eurotiomycetes</taxon>
        <taxon>Eurotiomycetidae</taxon>
        <taxon>Eurotiales</taxon>
        <taxon>Thermoascaceae</taxon>
        <taxon>Paecilomyces</taxon>
    </lineage>
</organism>
<evidence type="ECO:0000259" key="1">
    <source>
        <dbReference type="PROSITE" id="PS50181"/>
    </source>
</evidence>
<dbReference type="InterPro" id="IPR001810">
    <property type="entry name" value="F-box_dom"/>
</dbReference>
<proteinExistence type="predicted"/>
<feature type="domain" description="F-box" evidence="1">
    <location>
        <begin position="1"/>
        <end position="45"/>
    </location>
</feature>
<protein>
    <recommendedName>
        <fullName evidence="1">F-box domain-containing protein</fullName>
    </recommendedName>
</protein>